<dbReference type="InterPro" id="IPR011006">
    <property type="entry name" value="CheY-like_superfamily"/>
</dbReference>
<dbReference type="InterPro" id="IPR041522">
    <property type="entry name" value="CdaR_GGDEF"/>
</dbReference>
<keyword evidence="2" id="KW-0238">DNA-binding</keyword>
<dbReference type="Pfam" id="PF00072">
    <property type="entry name" value="Response_reg"/>
    <property type="match status" value="1"/>
</dbReference>
<evidence type="ECO:0000313" key="8">
    <source>
        <dbReference type="Proteomes" id="UP001519887"/>
    </source>
</evidence>
<dbReference type="EMBL" id="JAHZIK010000059">
    <property type="protein sequence ID" value="MBW7453302.1"/>
    <property type="molecule type" value="Genomic_DNA"/>
</dbReference>
<gene>
    <name evidence="7" type="ORF">K0U00_04545</name>
</gene>
<dbReference type="Gene3D" id="1.10.10.60">
    <property type="entry name" value="Homeodomain-like"/>
    <property type="match status" value="2"/>
</dbReference>
<dbReference type="Pfam" id="PF12833">
    <property type="entry name" value="HTH_18"/>
    <property type="match status" value="1"/>
</dbReference>
<dbReference type="PROSITE" id="PS01124">
    <property type="entry name" value="HTH_ARAC_FAMILY_2"/>
    <property type="match status" value="1"/>
</dbReference>
<dbReference type="PANTHER" id="PTHR43280:SF10">
    <property type="entry name" value="REGULATORY PROTEIN POCR"/>
    <property type="match status" value="1"/>
</dbReference>
<evidence type="ECO:0000256" key="3">
    <source>
        <dbReference type="ARBA" id="ARBA00023163"/>
    </source>
</evidence>
<accession>A0ABS7BXJ2</accession>
<dbReference type="SUPFAM" id="SSF46689">
    <property type="entry name" value="Homeodomain-like"/>
    <property type="match status" value="1"/>
</dbReference>
<reference evidence="7 8" key="1">
    <citation type="submission" date="2021-07" db="EMBL/GenBank/DDBJ databases">
        <title>Paenibacillus radiodurans sp. nov., isolated from the southeastern edge of Tengger Desert.</title>
        <authorList>
            <person name="Zhang G."/>
        </authorList>
    </citation>
    <scope>NUCLEOTIDE SEQUENCE [LARGE SCALE GENOMIC DNA]</scope>
    <source>
        <strain evidence="7 8">CCM 7311</strain>
    </source>
</reference>
<dbReference type="SMART" id="SM00342">
    <property type="entry name" value="HTH_ARAC"/>
    <property type="match status" value="1"/>
</dbReference>
<feature type="domain" description="HTH araC/xylS-type" evidence="5">
    <location>
        <begin position="421"/>
        <end position="520"/>
    </location>
</feature>
<sequence length="522" mass="59387">MKLLVVDDEKMTREGIARSIEGGLSIQQIELADSGITAIEKLDAFQPDIILTDVRMPLMDGIEFAARVRILLPDCKIIFMSGFTDKEYLKSAIQLKALNYIEKPIDFDELKEALQTAVNLRLEEQLNKQRVSELNRTLLESIPLIKAEIASQLMTGKSDIEHLLARARSAGLALPRRGFCQTVIVRFDPRQSGWTDSEWMSIRLRINREAEAFFIEKGYECLSVLKDGSAMVCHLLNMRSPIPTSMLEALAELLSAANSEQLHLTIACGDPVSEMEQIFQSYKQANSLLPASFYHASGSVLTRTEMTPVIVFDPSIPGIFADCIALEKQSKAEQILVDLAVDLRLHDQTPVESTKYYFFKLLTPLFEDNEKWCGHETDHSLYWDILNRFVSLHDIVDFALQTLHRHFDEYQKQKGTRRIVREVIRYIQASYADEALSIQKICGHTFLTPAYLCSLFKLHTNQTINGYLTEYRINKAKSLMSDSKLTIQQIAVLVGYSNSNYFAKVFRKMVGMTPTEYREGLI</sequence>
<comment type="caution">
    <text evidence="7">The sequence shown here is derived from an EMBL/GenBank/DDBJ whole genome shotgun (WGS) entry which is preliminary data.</text>
</comment>
<dbReference type="PROSITE" id="PS00041">
    <property type="entry name" value="HTH_ARAC_FAMILY_1"/>
    <property type="match status" value="1"/>
</dbReference>
<evidence type="ECO:0000256" key="2">
    <source>
        <dbReference type="ARBA" id="ARBA00023125"/>
    </source>
</evidence>
<keyword evidence="3" id="KW-0804">Transcription</keyword>
<feature type="domain" description="Response regulatory" evidence="6">
    <location>
        <begin position="2"/>
        <end position="118"/>
    </location>
</feature>
<dbReference type="InterPro" id="IPR009057">
    <property type="entry name" value="Homeodomain-like_sf"/>
</dbReference>
<keyword evidence="4" id="KW-0597">Phosphoprotein</keyword>
<dbReference type="RefSeq" id="WP_210045915.1">
    <property type="nucleotide sequence ID" value="NZ_JBHLVU010000015.1"/>
</dbReference>
<dbReference type="PROSITE" id="PS50110">
    <property type="entry name" value="RESPONSE_REGULATORY"/>
    <property type="match status" value="1"/>
</dbReference>
<feature type="modified residue" description="4-aspartylphosphate" evidence="4">
    <location>
        <position position="53"/>
    </location>
</feature>
<evidence type="ECO:0000256" key="1">
    <source>
        <dbReference type="ARBA" id="ARBA00023015"/>
    </source>
</evidence>
<dbReference type="InterPro" id="IPR001789">
    <property type="entry name" value="Sig_transdc_resp-reg_receiver"/>
</dbReference>
<dbReference type="InterPro" id="IPR020449">
    <property type="entry name" value="Tscrpt_reg_AraC-type_HTH"/>
</dbReference>
<dbReference type="PANTHER" id="PTHR43280">
    <property type="entry name" value="ARAC-FAMILY TRANSCRIPTIONAL REGULATOR"/>
    <property type="match status" value="1"/>
</dbReference>
<organism evidence="7 8">
    <name type="scientific">Paenibacillus sepulcri</name>
    <dbReference type="NCBI Taxonomy" id="359917"/>
    <lineage>
        <taxon>Bacteria</taxon>
        <taxon>Bacillati</taxon>
        <taxon>Bacillota</taxon>
        <taxon>Bacilli</taxon>
        <taxon>Bacillales</taxon>
        <taxon>Paenibacillaceae</taxon>
        <taxon>Paenibacillus</taxon>
    </lineage>
</organism>
<dbReference type="InterPro" id="IPR018062">
    <property type="entry name" value="HTH_AraC-typ_CS"/>
</dbReference>
<dbReference type="CDD" id="cd17536">
    <property type="entry name" value="REC_YesN-like"/>
    <property type="match status" value="1"/>
</dbReference>
<dbReference type="Pfam" id="PF17853">
    <property type="entry name" value="GGDEF_2"/>
    <property type="match status" value="1"/>
</dbReference>
<evidence type="ECO:0000256" key="4">
    <source>
        <dbReference type="PROSITE-ProRule" id="PRU00169"/>
    </source>
</evidence>
<evidence type="ECO:0000259" key="6">
    <source>
        <dbReference type="PROSITE" id="PS50110"/>
    </source>
</evidence>
<dbReference type="Gene3D" id="3.40.50.2300">
    <property type="match status" value="1"/>
</dbReference>
<proteinExistence type="predicted"/>
<keyword evidence="8" id="KW-1185">Reference proteome</keyword>
<dbReference type="SUPFAM" id="SSF52172">
    <property type="entry name" value="CheY-like"/>
    <property type="match status" value="1"/>
</dbReference>
<dbReference type="SMART" id="SM00448">
    <property type="entry name" value="REC"/>
    <property type="match status" value="1"/>
</dbReference>
<name>A0ABS7BXJ2_9BACL</name>
<dbReference type="PRINTS" id="PR00032">
    <property type="entry name" value="HTHARAC"/>
</dbReference>
<evidence type="ECO:0000259" key="5">
    <source>
        <dbReference type="PROSITE" id="PS01124"/>
    </source>
</evidence>
<dbReference type="InterPro" id="IPR018060">
    <property type="entry name" value="HTH_AraC"/>
</dbReference>
<evidence type="ECO:0000313" key="7">
    <source>
        <dbReference type="EMBL" id="MBW7453302.1"/>
    </source>
</evidence>
<protein>
    <submittedName>
        <fullName evidence="7">Response regulator</fullName>
    </submittedName>
</protein>
<keyword evidence="1" id="KW-0805">Transcription regulation</keyword>
<dbReference type="Proteomes" id="UP001519887">
    <property type="component" value="Unassembled WGS sequence"/>
</dbReference>